<keyword evidence="2 3" id="KW-0687">Ribonucleoprotein</keyword>
<dbReference type="GO" id="GO:0003735">
    <property type="term" value="F:structural constituent of ribosome"/>
    <property type="evidence" value="ECO:0007669"/>
    <property type="project" value="InterPro"/>
</dbReference>
<comment type="caution">
    <text evidence="5">The sequence shown here is derived from an EMBL/GenBank/DDBJ whole genome shotgun (WGS) entry which is preliminary data.</text>
</comment>
<dbReference type="InterPro" id="IPR019972">
    <property type="entry name" value="Ribosomal_uL14_CS"/>
</dbReference>
<comment type="function">
    <text evidence="3">Binds to 23S rRNA. Forms part of two intersubunit bridges in the 70S ribosome.</text>
</comment>
<dbReference type="HAMAP" id="MF_01367">
    <property type="entry name" value="Ribosomal_uL14"/>
    <property type="match status" value="1"/>
</dbReference>
<comment type="similarity">
    <text evidence="3 4">Belongs to the universal ribosomal protein uL14 family.</text>
</comment>
<evidence type="ECO:0000256" key="1">
    <source>
        <dbReference type="ARBA" id="ARBA00022980"/>
    </source>
</evidence>
<dbReference type="Proteomes" id="UP000763484">
    <property type="component" value="Unassembled WGS sequence"/>
</dbReference>
<evidence type="ECO:0000256" key="3">
    <source>
        <dbReference type="HAMAP-Rule" id="MF_01367"/>
    </source>
</evidence>
<evidence type="ECO:0000256" key="2">
    <source>
        <dbReference type="ARBA" id="ARBA00023274"/>
    </source>
</evidence>
<keyword evidence="1 3" id="KW-0689">Ribosomal protein</keyword>
<evidence type="ECO:0000256" key="4">
    <source>
        <dbReference type="RuleBase" id="RU003949"/>
    </source>
</evidence>
<dbReference type="Pfam" id="PF00238">
    <property type="entry name" value="Ribosomal_L14"/>
    <property type="match status" value="1"/>
</dbReference>
<organism evidence="5 6">
    <name type="scientific">Candidatus Acidifodinimicrobium mancum</name>
    <dbReference type="NCBI Taxonomy" id="2898728"/>
    <lineage>
        <taxon>Archaea</taxon>
        <taxon>Candidatus Parvarchaeota</taxon>
        <taxon>Candidatus Acidifodinimicrobiaceae</taxon>
        <taxon>Candidatus Acidifodinimicrobium</taxon>
    </lineage>
</organism>
<keyword evidence="3" id="KW-0699">rRNA-binding</keyword>
<gene>
    <name evidence="3" type="primary">rpl14</name>
    <name evidence="5" type="ORF">IHE50_01325</name>
</gene>
<dbReference type="PANTHER" id="PTHR11761">
    <property type="entry name" value="50S/60S RIBOSOMAL PROTEIN L14/L23"/>
    <property type="match status" value="1"/>
</dbReference>
<keyword evidence="3" id="KW-0694">RNA-binding</keyword>
<dbReference type="InterPro" id="IPR036853">
    <property type="entry name" value="Ribosomal_uL14_sf"/>
</dbReference>
<dbReference type="PROSITE" id="PS00049">
    <property type="entry name" value="RIBOSOMAL_L14"/>
    <property type="match status" value="1"/>
</dbReference>
<dbReference type="EMBL" id="JADFAQ010000019">
    <property type="protein sequence ID" value="MBE5728039.1"/>
    <property type="molecule type" value="Genomic_DNA"/>
</dbReference>
<proteinExistence type="inferred from homology"/>
<sequence>MKPMKAAISKPINVGSYISVADNSGAKIAKVINVRGYHGVKGRQPRCGVGDTIFIVVKKGNQDVIHKTFPAVIIRQKKVFRRLNGLRLSFEDNACVLVKEIDKYEPLGTAIKGPIPREISIRFPNVSKVAFKVV</sequence>
<dbReference type="SMART" id="SM01374">
    <property type="entry name" value="Ribosomal_L14"/>
    <property type="match status" value="1"/>
</dbReference>
<reference evidence="5 6" key="1">
    <citation type="submission" date="2020-09" db="EMBL/GenBank/DDBJ databases">
        <title>Genomic characterization of a novel Parvarchaeota family in acid mine drainage sediments.</title>
        <authorList>
            <person name="Luo Z.-H."/>
        </authorList>
    </citation>
    <scope>NUCLEOTIDE SEQUENCE [LARGE SCALE GENOMIC DNA]</scope>
    <source>
        <strain evidence="5">TL1-5_bins.178</strain>
    </source>
</reference>
<dbReference type="Gene3D" id="2.40.150.20">
    <property type="entry name" value="Ribosomal protein L14"/>
    <property type="match status" value="1"/>
</dbReference>
<protein>
    <recommendedName>
        <fullName evidence="3">Large ribosomal subunit protein uL14</fullName>
    </recommendedName>
</protein>
<dbReference type="PANTHER" id="PTHR11761:SF8">
    <property type="entry name" value="LARGE RIBOSOMAL SUBUNIT PROTEIN UL14"/>
    <property type="match status" value="1"/>
</dbReference>
<dbReference type="AlphaFoldDB" id="A0A8T3UUJ1"/>
<name>A0A8T3UUJ1_9ARCH</name>
<dbReference type="CDD" id="cd00337">
    <property type="entry name" value="Ribosomal_uL14"/>
    <property type="match status" value="1"/>
</dbReference>
<dbReference type="SUPFAM" id="SSF50193">
    <property type="entry name" value="Ribosomal protein L14"/>
    <property type="match status" value="1"/>
</dbReference>
<dbReference type="GO" id="GO:0006412">
    <property type="term" value="P:translation"/>
    <property type="evidence" value="ECO:0007669"/>
    <property type="project" value="UniProtKB-UniRule"/>
</dbReference>
<evidence type="ECO:0000313" key="6">
    <source>
        <dbReference type="Proteomes" id="UP000763484"/>
    </source>
</evidence>
<dbReference type="InterPro" id="IPR000218">
    <property type="entry name" value="Ribosomal_uL14"/>
</dbReference>
<dbReference type="GO" id="GO:0070180">
    <property type="term" value="F:large ribosomal subunit rRNA binding"/>
    <property type="evidence" value="ECO:0007669"/>
    <property type="project" value="TreeGrafter"/>
</dbReference>
<comment type="subunit">
    <text evidence="3">Part of the 50S ribosomal subunit. Forms a cluster with proteins L3 and L24e, part of which may contact the 16S rRNA in 2 intersubunit bridges.</text>
</comment>
<dbReference type="GO" id="GO:0022625">
    <property type="term" value="C:cytosolic large ribosomal subunit"/>
    <property type="evidence" value="ECO:0007669"/>
    <property type="project" value="TreeGrafter"/>
</dbReference>
<accession>A0A8T3UUJ1</accession>
<evidence type="ECO:0000313" key="5">
    <source>
        <dbReference type="EMBL" id="MBE5728039.1"/>
    </source>
</evidence>